<feature type="transmembrane region" description="Helical" evidence="8">
    <location>
        <begin position="87"/>
        <end position="106"/>
    </location>
</feature>
<feature type="transmembrane region" description="Helical" evidence="8">
    <location>
        <begin position="12"/>
        <end position="34"/>
    </location>
</feature>
<dbReference type="GO" id="GO:0009103">
    <property type="term" value="P:lipopolysaccharide biosynthetic process"/>
    <property type="evidence" value="ECO:0007669"/>
    <property type="project" value="UniProtKB-ARBA"/>
</dbReference>
<feature type="transmembrane region" description="Helical" evidence="8">
    <location>
        <begin position="427"/>
        <end position="445"/>
    </location>
</feature>
<keyword evidence="3" id="KW-0328">Glycosyltransferase</keyword>
<evidence type="ECO:0000256" key="3">
    <source>
        <dbReference type="ARBA" id="ARBA00022676"/>
    </source>
</evidence>
<evidence type="ECO:0000256" key="1">
    <source>
        <dbReference type="ARBA" id="ARBA00004651"/>
    </source>
</evidence>
<feature type="transmembrane region" description="Helical" evidence="8">
    <location>
        <begin position="476"/>
        <end position="492"/>
    </location>
</feature>
<evidence type="ECO:0000256" key="2">
    <source>
        <dbReference type="ARBA" id="ARBA00022475"/>
    </source>
</evidence>
<dbReference type="RefSeq" id="WP_137666866.1">
    <property type="nucleotide sequence ID" value="NZ_BJCE01000033.1"/>
</dbReference>
<comment type="caution">
    <text evidence="9">The sequence shown here is derived from an EMBL/GenBank/DDBJ whole genome shotgun (WGS) entry which is preliminary data.</text>
</comment>
<evidence type="ECO:0000256" key="6">
    <source>
        <dbReference type="ARBA" id="ARBA00022989"/>
    </source>
</evidence>
<organism evidence="9 10">
    <name type="scientific">Sphaerospermopsis reniformis</name>
    <dbReference type="NCBI Taxonomy" id="531300"/>
    <lineage>
        <taxon>Bacteria</taxon>
        <taxon>Bacillati</taxon>
        <taxon>Cyanobacteriota</taxon>
        <taxon>Cyanophyceae</taxon>
        <taxon>Nostocales</taxon>
        <taxon>Aphanizomenonaceae</taxon>
        <taxon>Sphaerospermopsis</taxon>
    </lineage>
</organism>
<proteinExistence type="predicted"/>
<feature type="transmembrane region" description="Helical" evidence="8">
    <location>
        <begin position="195"/>
        <end position="211"/>
    </location>
</feature>
<keyword evidence="2" id="KW-1003">Cell membrane</keyword>
<feature type="transmembrane region" description="Helical" evidence="8">
    <location>
        <begin position="264"/>
        <end position="281"/>
    </location>
</feature>
<dbReference type="EMBL" id="BJCE01000033">
    <property type="protein sequence ID" value="GCL36307.1"/>
    <property type="molecule type" value="Genomic_DNA"/>
</dbReference>
<evidence type="ECO:0000256" key="7">
    <source>
        <dbReference type="ARBA" id="ARBA00023136"/>
    </source>
</evidence>
<name>A0A479ZUU9_9CYAN</name>
<feature type="transmembrane region" description="Helical" evidence="8">
    <location>
        <begin position="452"/>
        <end position="470"/>
    </location>
</feature>
<evidence type="ECO:0000256" key="5">
    <source>
        <dbReference type="ARBA" id="ARBA00022692"/>
    </source>
</evidence>
<evidence type="ECO:0000313" key="10">
    <source>
        <dbReference type="Proteomes" id="UP000300142"/>
    </source>
</evidence>
<feature type="transmembrane region" description="Helical" evidence="8">
    <location>
        <begin position="165"/>
        <end position="183"/>
    </location>
</feature>
<keyword evidence="10" id="KW-1185">Reference proteome</keyword>
<accession>A0A479ZUU9</accession>
<comment type="subcellular location">
    <subcellularLocation>
        <location evidence="1">Cell membrane</location>
        <topology evidence="1">Multi-pass membrane protein</topology>
    </subcellularLocation>
</comment>
<evidence type="ECO:0000256" key="8">
    <source>
        <dbReference type="SAM" id="Phobius"/>
    </source>
</evidence>
<evidence type="ECO:0000256" key="4">
    <source>
        <dbReference type="ARBA" id="ARBA00022679"/>
    </source>
</evidence>
<feature type="transmembrane region" description="Helical" evidence="8">
    <location>
        <begin position="54"/>
        <end position="75"/>
    </location>
</feature>
<dbReference type="GO" id="GO:0016763">
    <property type="term" value="F:pentosyltransferase activity"/>
    <property type="evidence" value="ECO:0007669"/>
    <property type="project" value="TreeGrafter"/>
</dbReference>
<reference evidence="10" key="1">
    <citation type="submission" date="2019-02" db="EMBL/GenBank/DDBJ databases">
        <title>Draft genome sequence of Sphaerospermopsis reniformis NIES-1949.</title>
        <authorList>
            <person name="Yamaguchi H."/>
            <person name="Suzuki S."/>
            <person name="Kawachi M."/>
        </authorList>
    </citation>
    <scope>NUCLEOTIDE SEQUENCE [LARGE SCALE GENOMIC DNA]</scope>
    <source>
        <strain evidence="10">NIES-1949</strain>
    </source>
</reference>
<dbReference type="PANTHER" id="PTHR33908:SF11">
    <property type="entry name" value="MEMBRANE PROTEIN"/>
    <property type="match status" value="1"/>
</dbReference>
<dbReference type="GO" id="GO:0005886">
    <property type="term" value="C:plasma membrane"/>
    <property type="evidence" value="ECO:0007669"/>
    <property type="project" value="UniProtKB-SubCell"/>
</dbReference>
<protein>
    <submittedName>
        <fullName evidence="9">Uncharacterized protein</fullName>
    </submittedName>
</protein>
<dbReference type="Proteomes" id="UP000300142">
    <property type="component" value="Unassembled WGS sequence"/>
</dbReference>
<feature type="transmembrane region" description="Helical" evidence="8">
    <location>
        <begin position="293"/>
        <end position="311"/>
    </location>
</feature>
<gene>
    <name evidence="9" type="ORF">SR1949_14100</name>
</gene>
<dbReference type="InterPro" id="IPR050297">
    <property type="entry name" value="LipidA_mod_glycosyltrf_83"/>
</dbReference>
<sequence length="503" mass="57866">MKKITRLIPSAIRISTLVFSTFSLGVCLFSWVFHYLAIRAGVEVPFFFYKRGSLLVSSLWMIGFIVLYCLLAFYINQFRLKLPSLKLKNWQIILTIIAVSMTIDFVCASGKLDIEIPSPGSDQYAYYQSALNFARNNYNLLFFNRGHIGLLRAPLIFLWGTDVRSFYWLDSLMKALTGVLIWASLTNFLPQEKKLSYIVALSYISLIPIAIQPTFLMADNAYAFFLMIATYCLSKWSTNKNNLWLIYLGLATAAAHWIRPASLTYWFAVILFMILLIEKNIKLHKILKYQTIYSAVFFIGISSLIWCNWLTQGSFSPSYMEARGYTFFQGVIPYELGHQTKGDLNRFTANTSFVQEKLNKEFGVDSPLAFGHKKKQDFVFSLGIKHIKDNPLEFIGHATLHKWARLWLSENQSPSFLSWLSLRQSEALLVFTFCGLLSILIQAWQGYRIPEIITFAVLLVSATAMLHWILESFDRYALFCYPWMLLIAFYGLKTLAELKPNAD</sequence>
<keyword evidence="7 8" id="KW-0472">Membrane</keyword>
<evidence type="ECO:0000313" key="9">
    <source>
        <dbReference type="EMBL" id="GCL36307.1"/>
    </source>
</evidence>
<keyword evidence="5 8" id="KW-0812">Transmembrane</keyword>
<dbReference type="PANTHER" id="PTHR33908">
    <property type="entry name" value="MANNOSYLTRANSFERASE YKCB-RELATED"/>
    <property type="match status" value="1"/>
</dbReference>
<keyword evidence="4" id="KW-0808">Transferase</keyword>
<dbReference type="AlphaFoldDB" id="A0A479ZUU9"/>
<keyword evidence="6 8" id="KW-1133">Transmembrane helix</keyword>